<dbReference type="STRING" id="1385521.N803_16220"/>
<dbReference type="PANTHER" id="PTHR43179:SF12">
    <property type="entry name" value="GALACTOFURANOSYLTRANSFERASE GLFT2"/>
    <property type="match status" value="1"/>
</dbReference>
<dbReference type="GO" id="GO:0016757">
    <property type="term" value="F:glycosyltransferase activity"/>
    <property type="evidence" value="ECO:0007669"/>
    <property type="project" value="UniProtKB-KW"/>
</dbReference>
<keyword evidence="4" id="KW-0808">Transferase</keyword>
<feature type="transmembrane region" description="Helical" evidence="6">
    <location>
        <begin position="630"/>
        <end position="648"/>
    </location>
</feature>
<feature type="transmembrane region" description="Helical" evidence="6">
    <location>
        <begin position="976"/>
        <end position="996"/>
    </location>
</feature>
<name>A0A0A0JHR2_9MICO</name>
<dbReference type="EMBL" id="AVPK01000007">
    <property type="protein sequence ID" value="KGN36960.1"/>
    <property type="molecule type" value="Genomic_DNA"/>
</dbReference>
<sequence>MVHAVIVTPGAAPGLRALLDAVAASATRPEHVVVLDLAPTSGPDAAELVASAQSPSFAVSHVRLDSGMPDRAAVSQWLTSADLAEEDLVWVLPVGSIPEPEALGRLLAAHRRSPSVGLVGPKHVDATSPRTLRSVGIVTTRSGRVVEDPPLGEPDQGQYDLRRDVLAVPLSGLLATVGTLRDLGGWEPSFGDLGADLDLGWRAQLSGRRVVVAPEARLRSVAAVGLATATTGSRRRAARRVALARASWWSAPFLAAWILLSSLCAGIGLLLLKRPQAAAVALGDLGSLNPVRVLAGRWRTRGRREVRRRDIDTLFVPASQIVRTGLDRAHDAVVSPRPESDHTRVDDDRSPGTRALVHPGFLAVLAVAAVVVAAGRDIGGGLISRFGSGVTGGELVTTRATSSSLWHAAFDGWHGAGLGGDGPAGPALALLAIPTWIVEHLPGNGDLASPSGAAVGAILVLALPLAALSAYFSARVSTDSRVLRAGAALAWATVGAAGPAIAQGRLGIAVALVLLPAVLAGVVLLARPTGTATGAFATALGAAALGAFAPPLLVGVVLVCLAVALLGRPGSRGLALVPAVLAPLLLGPWLLDAAADWKLLATGPGLSQWGESGVQPWAPALLHPGGAGSTPWWVGAAVVALGLAGLLVSRGLRSVPTASALLGLASLAAVLAAPHVDLTATTTSAAGAATTAAGSSLTVTPWAGTFLLPLTLALLASALVGADALRHRVRGLSVVAVLLAGLIGAGALGWFGFGTTLRTWSDARPAVAVEQAGGELANRTVFVTPGPSGAAYRIVGRETGSLARALPQSVAGDAVIAADVSHLLDGTDPEAGPRLARHAIGFLAVAESAGDDVARRLDSAQSLSRLASRDGFDLWRIAAPGSGTNRAVAPARLTLVSGQESSLVPTLGEHGATSTDITAREGDVLTVAEPPAWTRHATVRFGGEELTANPDAQQPTYALPAGTHRLTIDVETEHPWLRLWQGLAILVVAFLAIPFGNRASRSRR</sequence>
<keyword evidence="6" id="KW-0472">Membrane</keyword>
<evidence type="ECO:0000256" key="5">
    <source>
        <dbReference type="SAM" id="MobiDB-lite"/>
    </source>
</evidence>
<feature type="transmembrane region" description="Helical" evidence="6">
    <location>
        <begin position="453"/>
        <end position="474"/>
    </location>
</feature>
<gene>
    <name evidence="7" type="ORF">N803_16220</name>
</gene>
<feature type="transmembrane region" description="Helical" evidence="6">
    <location>
        <begin position="538"/>
        <end position="566"/>
    </location>
</feature>
<reference evidence="7 8" key="1">
    <citation type="submission" date="2013-08" db="EMBL/GenBank/DDBJ databases">
        <title>The genome sequence of Knoellia subterranea.</title>
        <authorList>
            <person name="Zhu W."/>
            <person name="Wang G."/>
        </authorList>
    </citation>
    <scope>NUCLEOTIDE SEQUENCE [LARGE SCALE GENOMIC DNA]</scope>
    <source>
        <strain evidence="7 8">KCTC 19937</strain>
    </source>
</reference>
<dbReference type="SUPFAM" id="SSF53448">
    <property type="entry name" value="Nucleotide-diphospho-sugar transferases"/>
    <property type="match status" value="1"/>
</dbReference>
<feature type="transmembrane region" description="Helical" evidence="6">
    <location>
        <begin position="706"/>
        <end position="725"/>
    </location>
</feature>
<feature type="compositionally biased region" description="Basic and acidic residues" evidence="5">
    <location>
        <begin position="338"/>
        <end position="351"/>
    </location>
</feature>
<dbReference type="AlphaFoldDB" id="A0A0A0JHR2"/>
<comment type="pathway">
    <text evidence="1">Cell wall biogenesis; cell wall polysaccharide biosynthesis.</text>
</comment>
<protein>
    <recommendedName>
        <fullName evidence="9">Glycosyl transferase</fullName>
    </recommendedName>
</protein>
<feature type="transmembrane region" description="Helical" evidence="6">
    <location>
        <begin position="573"/>
        <end position="591"/>
    </location>
</feature>
<feature type="transmembrane region" description="Helical" evidence="6">
    <location>
        <begin position="655"/>
        <end position="673"/>
    </location>
</feature>
<comment type="similarity">
    <text evidence="2">Belongs to the glycosyltransferase 2 family.</text>
</comment>
<keyword evidence="8" id="KW-1185">Reference proteome</keyword>
<feature type="region of interest" description="Disordered" evidence="5">
    <location>
        <begin position="329"/>
        <end position="351"/>
    </location>
</feature>
<organism evidence="7 8">
    <name type="scientific">Knoellia subterranea KCTC 19937</name>
    <dbReference type="NCBI Taxonomy" id="1385521"/>
    <lineage>
        <taxon>Bacteria</taxon>
        <taxon>Bacillati</taxon>
        <taxon>Actinomycetota</taxon>
        <taxon>Actinomycetes</taxon>
        <taxon>Micrococcales</taxon>
        <taxon>Intrasporangiaceae</taxon>
        <taxon>Knoellia</taxon>
    </lineage>
</organism>
<comment type="caution">
    <text evidence="7">The sequence shown here is derived from an EMBL/GenBank/DDBJ whole genome shotgun (WGS) entry which is preliminary data.</text>
</comment>
<evidence type="ECO:0000313" key="7">
    <source>
        <dbReference type="EMBL" id="KGN36960.1"/>
    </source>
</evidence>
<dbReference type="eggNOG" id="COG1216">
    <property type="taxonomic scope" value="Bacteria"/>
</dbReference>
<dbReference type="PANTHER" id="PTHR43179">
    <property type="entry name" value="RHAMNOSYLTRANSFERASE WBBL"/>
    <property type="match status" value="1"/>
</dbReference>
<feature type="transmembrane region" description="Helical" evidence="6">
    <location>
        <begin position="732"/>
        <end position="753"/>
    </location>
</feature>
<evidence type="ECO:0000256" key="2">
    <source>
        <dbReference type="ARBA" id="ARBA00006739"/>
    </source>
</evidence>
<accession>A0A0A0JHR2</accession>
<dbReference type="Proteomes" id="UP000030011">
    <property type="component" value="Unassembled WGS sequence"/>
</dbReference>
<dbReference type="InterPro" id="IPR029044">
    <property type="entry name" value="Nucleotide-diphossugar_trans"/>
</dbReference>
<keyword evidence="6" id="KW-1133">Transmembrane helix</keyword>
<proteinExistence type="inferred from homology"/>
<dbReference type="Gene3D" id="3.90.550.10">
    <property type="entry name" value="Spore Coat Polysaccharide Biosynthesis Protein SpsA, Chain A"/>
    <property type="match status" value="1"/>
</dbReference>
<keyword evidence="3" id="KW-0328">Glycosyltransferase</keyword>
<keyword evidence="6" id="KW-0812">Transmembrane</keyword>
<feature type="transmembrane region" description="Helical" evidence="6">
    <location>
        <begin position="248"/>
        <end position="272"/>
    </location>
</feature>
<evidence type="ECO:0000256" key="6">
    <source>
        <dbReference type="SAM" id="Phobius"/>
    </source>
</evidence>
<evidence type="ECO:0000256" key="4">
    <source>
        <dbReference type="ARBA" id="ARBA00022679"/>
    </source>
</evidence>
<evidence type="ECO:0000313" key="8">
    <source>
        <dbReference type="Proteomes" id="UP000030011"/>
    </source>
</evidence>
<evidence type="ECO:0000256" key="1">
    <source>
        <dbReference type="ARBA" id="ARBA00004776"/>
    </source>
</evidence>
<evidence type="ECO:0000256" key="3">
    <source>
        <dbReference type="ARBA" id="ARBA00022676"/>
    </source>
</evidence>
<feature type="transmembrane region" description="Helical" evidence="6">
    <location>
        <begin position="356"/>
        <end position="375"/>
    </location>
</feature>
<evidence type="ECO:0008006" key="9">
    <source>
        <dbReference type="Google" id="ProtNLM"/>
    </source>
</evidence>
<feature type="transmembrane region" description="Helical" evidence="6">
    <location>
        <begin position="506"/>
        <end position="526"/>
    </location>
</feature>